<reference evidence="2" key="1">
    <citation type="submission" date="2024-07" db="EMBL/GenBank/DDBJ databases">
        <authorList>
            <person name="Yu S.T."/>
        </authorList>
    </citation>
    <scope>NUCLEOTIDE SEQUENCE</scope>
    <source>
        <strain evidence="2">R28</strain>
    </source>
</reference>
<dbReference type="AlphaFoldDB" id="A0AB39Q1B8"/>
<gene>
    <name evidence="2" type="ORF">AB5J49_17475</name>
</gene>
<dbReference type="EMBL" id="CP163439">
    <property type="protein sequence ID" value="XDQ34984.1"/>
    <property type="molecule type" value="Genomic_DNA"/>
</dbReference>
<evidence type="ECO:0000256" key="1">
    <source>
        <dbReference type="SAM" id="Phobius"/>
    </source>
</evidence>
<accession>A0AB39Q1B8</accession>
<protein>
    <submittedName>
        <fullName evidence="2">Uncharacterized protein</fullName>
    </submittedName>
</protein>
<dbReference type="RefSeq" id="WP_369169559.1">
    <property type="nucleotide sequence ID" value="NZ_CP163439.1"/>
</dbReference>
<proteinExistence type="predicted"/>
<keyword evidence="1" id="KW-0812">Transmembrane</keyword>
<name>A0AB39Q1B8_9ACTN</name>
<keyword evidence="1" id="KW-1133">Transmembrane helix</keyword>
<feature type="transmembrane region" description="Helical" evidence="1">
    <location>
        <begin position="12"/>
        <end position="34"/>
    </location>
</feature>
<sequence>MIGFTERWLRLAAGLLLGGLTALAELVCVTAGGVRRMRATLTTGGPPSAPASALRLAELERRRLAVFHAAELDPPRDGQAASAYVAARWPLGLFGLLVLLTALIGLAYASLLVWAWFVLDPDHPADG</sequence>
<keyword evidence="1" id="KW-0472">Membrane</keyword>
<evidence type="ECO:0000313" key="2">
    <source>
        <dbReference type="EMBL" id="XDQ34984.1"/>
    </source>
</evidence>
<organism evidence="2">
    <name type="scientific">Streptomyces sp. R28</name>
    <dbReference type="NCBI Taxonomy" id="3238628"/>
    <lineage>
        <taxon>Bacteria</taxon>
        <taxon>Bacillati</taxon>
        <taxon>Actinomycetota</taxon>
        <taxon>Actinomycetes</taxon>
        <taxon>Kitasatosporales</taxon>
        <taxon>Streptomycetaceae</taxon>
        <taxon>Streptomyces</taxon>
    </lineage>
</organism>
<feature type="transmembrane region" description="Helical" evidence="1">
    <location>
        <begin position="91"/>
        <end position="117"/>
    </location>
</feature>